<protein>
    <recommendedName>
        <fullName evidence="3 8">Cysteine desulfurase</fullName>
        <ecNumber evidence="3 8">2.8.1.7</ecNumber>
    </recommendedName>
</protein>
<comment type="cofactor">
    <cofactor evidence="1 7">
        <name>pyridoxal 5'-phosphate</name>
        <dbReference type="ChEBI" id="CHEBI:597326"/>
    </cofactor>
</comment>
<evidence type="ECO:0000313" key="10">
    <source>
        <dbReference type="EMBL" id="MVB09624.1"/>
    </source>
</evidence>
<evidence type="ECO:0000256" key="5">
    <source>
        <dbReference type="ARBA" id="ARBA00022898"/>
    </source>
</evidence>
<organism evidence="10 11">
    <name type="scientific">Caproicibacter fermentans</name>
    <dbReference type="NCBI Taxonomy" id="2576756"/>
    <lineage>
        <taxon>Bacteria</taxon>
        <taxon>Bacillati</taxon>
        <taxon>Bacillota</taxon>
        <taxon>Clostridia</taxon>
        <taxon>Eubacteriales</taxon>
        <taxon>Acutalibacteraceae</taxon>
        <taxon>Caproicibacter</taxon>
    </lineage>
</organism>
<comment type="function">
    <text evidence="8">Catalyzes the removal of elemental sulfur and selenium atoms from L-cysteine, L-cystine, L-selenocysteine, and L-selenocystine to produce L-alanine.</text>
</comment>
<dbReference type="InterPro" id="IPR015424">
    <property type="entry name" value="PyrdxlP-dep_Trfase"/>
</dbReference>
<accession>A0A6N8HV06</accession>
<evidence type="ECO:0000256" key="8">
    <source>
        <dbReference type="RuleBase" id="RU004506"/>
    </source>
</evidence>
<dbReference type="InterPro" id="IPR020578">
    <property type="entry name" value="Aminotrans_V_PyrdxlP_BS"/>
</dbReference>
<evidence type="ECO:0000256" key="1">
    <source>
        <dbReference type="ARBA" id="ARBA00001933"/>
    </source>
</evidence>
<sequence>MNPYLNDFPILKEEHNGKRLVYLDNAATTQKPLSVIRAVDEYYRSSNANPHRGLYELSIRATQMYEDSRAAVREFIHAEKDCEVLFTRNASESLNLVAYSYGLNFMKEGDEIALPVSEHHSNVLPWQMVARAKGAKLVFLYPDKNGRLPQAELDKIGPKTKLVAVAHVSNVLGTVYPVEEIVRRAHKAGAVVVLDCAQSIPHYPVDVKKLDVDFAAFSGHKMLAPMGVGVLYGKEELLNQMPPFLTGGEMIESVSEQDATFAPLPQKFEAGTQNVGGAVGLAAAIDYLKQIGYDTIIKTEEELLSYALDGMAKIPHVTVYGDTRAGEQRCGVISFNVDGVHPHDVSSILDSDGVAIRAGHHCAQPLMQYLGVNATCRASLYFYNTKEDIDIFLASLKKVRGWLGLGD</sequence>
<dbReference type="EC" id="2.8.1.7" evidence="3 8"/>
<dbReference type="AlphaFoldDB" id="A0A6N8HV06"/>
<dbReference type="PANTHER" id="PTHR43586">
    <property type="entry name" value="CYSTEINE DESULFURASE"/>
    <property type="match status" value="1"/>
</dbReference>
<feature type="domain" description="Aminotransferase class V" evidence="9">
    <location>
        <begin position="21"/>
        <end position="392"/>
    </location>
</feature>
<proteinExistence type="inferred from homology"/>
<dbReference type="SUPFAM" id="SSF53383">
    <property type="entry name" value="PLP-dependent transferases"/>
    <property type="match status" value="1"/>
</dbReference>
<dbReference type="NCBIfam" id="TIGR01979">
    <property type="entry name" value="sufS"/>
    <property type="match status" value="1"/>
</dbReference>
<keyword evidence="11" id="KW-1185">Reference proteome</keyword>
<comment type="caution">
    <text evidence="10">The sequence shown here is derived from an EMBL/GenBank/DDBJ whole genome shotgun (WGS) entry which is preliminary data.</text>
</comment>
<evidence type="ECO:0000256" key="3">
    <source>
        <dbReference type="ARBA" id="ARBA00012239"/>
    </source>
</evidence>
<evidence type="ECO:0000259" key="9">
    <source>
        <dbReference type="Pfam" id="PF00266"/>
    </source>
</evidence>
<evidence type="ECO:0000313" key="11">
    <source>
        <dbReference type="Proteomes" id="UP000469440"/>
    </source>
</evidence>
<dbReference type="Gene3D" id="3.90.1150.10">
    <property type="entry name" value="Aspartate Aminotransferase, domain 1"/>
    <property type="match status" value="1"/>
</dbReference>
<dbReference type="EMBL" id="VWXL01000010">
    <property type="protein sequence ID" value="MVB09624.1"/>
    <property type="molecule type" value="Genomic_DNA"/>
</dbReference>
<reference evidence="10 11" key="1">
    <citation type="submission" date="2019-09" db="EMBL/GenBank/DDBJ databases">
        <title>Genome sequence of Clostridium sp. EA1.</title>
        <authorList>
            <person name="Poehlein A."/>
            <person name="Bengelsdorf F.R."/>
            <person name="Daniel R."/>
        </authorList>
    </citation>
    <scope>NUCLEOTIDE SEQUENCE [LARGE SCALE GENOMIC DNA]</scope>
    <source>
        <strain evidence="10 11">EA1</strain>
    </source>
</reference>
<dbReference type="PANTHER" id="PTHR43586:SF8">
    <property type="entry name" value="CYSTEINE DESULFURASE 1, CHLOROPLASTIC"/>
    <property type="match status" value="1"/>
</dbReference>
<dbReference type="GO" id="GO:0031071">
    <property type="term" value="F:cysteine desulfurase activity"/>
    <property type="evidence" value="ECO:0007669"/>
    <property type="project" value="UniProtKB-UniRule"/>
</dbReference>
<keyword evidence="5 8" id="KW-0663">Pyridoxal phosphate</keyword>
<dbReference type="InterPro" id="IPR000192">
    <property type="entry name" value="Aminotrans_V_dom"/>
</dbReference>
<evidence type="ECO:0000256" key="2">
    <source>
        <dbReference type="ARBA" id="ARBA00010447"/>
    </source>
</evidence>
<evidence type="ECO:0000256" key="7">
    <source>
        <dbReference type="RuleBase" id="RU004504"/>
    </source>
</evidence>
<dbReference type="GO" id="GO:0006534">
    <property type="term" value="P:cysteine metabolic process"/>
    <property type="evidence" value="ECO:0007669"/>
    <property type="project" value="UniProtKB-UniRule"/>
</dbReference>
<keyword evidence="4 8" id="KW-0808">Transferase</keyword>
<comment type="similarity">
    <text evidence="2 8">Belongs to the class-V pyridoxal-phosphate-dependent aminotransferase family. Csd subfamily.</text>
</comment>
<dbReference type="Proteomes" id="UP000469440">
    <property type="component" value="Unassembled WGS sequence"/>
</dbReference>
<name>A0A6N8HV06_9FIRM</name>
<evidence type="ECO:0000256" key="6">
    <source>
        <dbReference type="ARBA" id="ARBA00050776"/>
    </source>
</evidence>
<dbReference type="CDD" id="cd06453">
    <property type="entry name" value="SufS_like"/>
    <property type="match status" value="1"/>
</dbReference>
<dbReference type="Gene3D" id="3.40.640.10">
    <property type="entry name" value="Type I PLP-dependent aspartate aminotransferase-like (Major domain)"/>
    <property type="match status" value="1"/>
</dbReference>
<dbReference type="InterPro" id="IPR010970">
    <property type="entry name" value="Cys_dSase_SufS"/>
</dbReference>
<dbReference type="Pfam" id="PF00266">
    <property type="entry name" value="Aminotran_5"/>
    <property type="match status" value="1"/>
</dbReference>
<dbReference type="RefSeq" id="WP_156989589.1">
    <property type="nucleotide sequence ID" value="NZ_VWXL01000010.1"/>
</dbReference>
<evidence type="ECO:0000256" key="4">
    <source>
        <dbReference type="ARBA" id="ARBA00022679"/>
    </source>
</evidence>
<dbReference type="OrthoDB" id="9804366at2"/>
<dbReference type="InterPro" id="IPR015422">
    <property type="entry name" value="PyrdxlP-dep_Trfase_small"/>
</dbReference>
<dbReference type="InterPro" id="IPR015421">
    <property type="entry name" value="PyrdxlP-dep_Trfase_major"/>
</dbReference>
<dbReference type="GO" id="GO:0030170">
    <property type="term" value="F:pyridoxal phosphate binding"/>
    <property type="evidence" value="ECO:0007669"/>
    <property type="project" value="UniProtKB-UniRule"/>
</dbReference>
<dbReference type="PROSITE" id="PS00595">
    <property type="entry name" value="AA_TRANSFER_CLASS_5"/>
    <property type="match status" value="1"/>
</dbReference>
<gene>
    <name evidence="10" type="primary">csd_1</name>
    <name evidence="10" type="ORF">CAFE_02820</name>
</gene>
<comment type="catalytic activity">
    <reaction evidence="6 8">
        <text>(sulfur carrier)-H + L-cysteine = (sulfur carrier)-SH + L-alanine</text>
        <dbReference type="Rhea" id="RHEA:43892"/>
        <dbReference type="Rhea" id="RHEA-COMP:14737"/>
        <dbReference type="Rhea" id="RHEA-COMP:14739"/>
        <dbReference type="ChEBI" id="CHEBI:29917"/>
        <dbReference type="ChEBI" id="CHEBI:35235"/>
        <dbReference type="ChEBI" id="CHEBI:57972"/>
        <dbReference type="ChEBI" id="CHEBI:64428"/>
        <dbReference type="EC" id="2.8.1.7"/>
    </reaction>
</comment>